<accession>K8X4M4</accession>
<comment type="caution">
    <text evidence="1">The sequence shown here is derived from an EMBL/GenBank/DDBJ whole genome shotgun (WGS) entry which is preliminary data.</text>
</comment>
<proteinExistence type="predicted"/>
<dbReference type="Proteomes" id="UP000009336">
    <property type="component" value="Unassembled WGS sequence"/>
</dbReference>
<name>K8X4M4_9GAMM</name>
<evidence type="ECO:0000313" key="2">
    <source>
        <dbReference type="Proteomes" id="UP000009336"/>
    </source>
</evidence>
<dbReference type="EMBL" id="AKKL01000007">
    <property type="protein sequence ID" value="EKT64632.1"/>
    <property type="molecule type" value="Genomic_DNA"/>
</dbReference>
<protein>
    <submittedName>
        <fullName evidence="1">Uncharacterized protein</fullName>
    </submittedName>
</protein>
<organism evidence="1 2">
    <name type="scientific">Providencia burhodogranariea DSM 19968</name>
    <dbReference type="NCBI Taxonomy" id="1141662"/>
    <lineage>
        <taxon>Bacteria</taxon>
        <taxon>Pseudomonadati</taxon>
        <taxon>Pseudomonadota</taxon>
        <taxon>Gammaproteobacteria</taxon>
        <taxon>Enterobacterales</taxon>
        <taxon>Morganellaceae</taxon>
        <taxon>Providencia</taxon>
    </lineage>
</organism>
<dbReference type="OrthoDB" id="6464225at2"/>
<dbReference type="eggNOG" id="ENOG502ZT5U">
    <property type="taxonomic scope" value="Bacteria"/>
</dbReference>
<dbReference type="PATRIC" id="fig|1141662.3.peg.504"/>
<sequence>MNKILEGSLNVASAVSEDTLDFQEIYSELTNQLSNDDELLNENVNVDDDNTITDEELSDIIMQYTITSNTIVMLKQHTETMKELLDE</sequence>
<dbReference type="STRING" id="1141662.OOA_02507"/>
<gene>
    <name evidence="1" type="ORF">OOA_02507</name>
</gene>
<reference evidence="1 2" key="1">
    <citation type="journal article" date="2012" name="BMC Genomics">
        <title>Comparative genomics of bacteria in the genus Providencia isolated from wild Drosophila melanogaster.</title>
        <authorList>
            <person name="Galac M.R."/>
            <person name="Lazzaro B.P."/>
        </authorList>
    </citation>
    <scope>NUCLEOTIDE SEQUENCE [LARGE SCALE GENOMIC DNA]</scope>
    <source>
        <strain evidence="1 2">DSM 19968</strain>
    </source>
</reference>
<evidence type="ECO:0000313" key="1">
    <source>
        <dbReference type="EMBL" id="EKT64632.1"/>
    </source>
</evidence>
<dbReference type="HOGENOM" id="CLU_2480811_0_0_6"/>
<dbReference type="AlphaFoldDB" id="K8X4M4"/>
<dbReference type="RefSeq" id="WP_008910548.1">
    <property type="nucleotide sequence ID" value="NZ_KB233222.1"/>
</dbReference>
<keyword evidence="2" id="KW-1185">Reference proteome</keyword>